<dbReference type="Proteomes" id="UP000887581">
    <property type="component" value="Unplaced"/>
</dbReference>
<accession>A0A915PCI4</accession>
<keyword evidence="1" id="KW-1185">Reference proteome</keyword>
<reference evidence="2" key="1">
    <citation type="submission" date="2022-11" db="UniProtKB">
        <authorList>
            <consortium name="WormBaseParasite"/>
        </authorList>
    </citation>
    <scope>IDENTIFICATION</scope>
</reference>
<name>A0A915PCI4_9BILA</name>
<dbReference type="AlphaFoldDB" id="A0A915PCI4"/>
<evidence type="ECO:0000313" key="2">
    <source>
        <dbReference type="WBParaSite" id="sdigi.contig100.g4323.t1"/>
    </source>
</evidence>
<protein>
    <submittedName>
        <fullName evidence="2">Uncharacterized protein</fullName>
    </submittedName>
</protein>
<proteinExistence type="predicted"/>
<sequence length="347" mass="38343">MPSNLYDLKDLLFGIDNFRLYTVANLASSNESYSTSTLCGPSEVAAKVEQLLFDVISKAEMALKQLAEHGTEITTSVEDYNRIQTLKGQRTENLLIDAGHHQEPSKKLVEQRNIEAGSSEIIGPSPLVLNERPGVRYLCCDRFFKCGERNLVAREIWPSDGGCIELNRKELKRFIMNNEAIRCSPKLNRFGAGGSSLEQIEDGEMKHTYSSVHSTIAPESITSVRRGTSSEITLTSITESPETLFSSETTDSEGPNVESSMVACDMMQNKGDQLVPEMKPDGTIVIPGVIHVSNFEALNGVVLELNVLIKSPEESRRFGIKIDCPEFEPRSVQVNGVDAHKITNCRS</sequence>
<dbReference type="WBParaSite" id="sdigi.contig100.g4323.t1">
    <property type="protein sequence ID" value="sdigi.contig100.g4323.t1"/>
    <property type="gene ID" value="sdigi.contig100.g4323"/>
</dbReference>
<organism evidence="1 2">
    <name type="scientific">Setaria digitata</name>
    <dbReference type="NCBI Taxonomy" id="48799"/>
    <lineage>
        <taxon>Eukaryota</taxon>
        <taxon>Metazoa</taxon>
        <taxon>Ecdysozoa</taxon>
        <taxon>Nematoda</taxon>
        <taxon>Chromadorea</taxon>
        <taxon>Rhabditida</taxon>
        <taxon>Spirurina</taxon>
        <taxon>Spiruromorpha</taxon>
        <taxon>Filarioidea</taxon>
        <taxon>Setariidae</taxon>
        <taxon>Setaria</taxon>
    </lineage>
</organism>
<evidence type="ECO:0000313" key="1">
    <source>
        <dbReference type="Proteomes" id="UP000887581"/>
    </source>
</evidence>